<dbReference type="GO" id="GO:0045892">
    <property type="term" value="P:negative regulation of DNA-templated transcription"/>
    <property type="evidence" value="ECO:0007669"/>
    <property type="project" value="TreeGrafter"/>
</dbReference>
<sequence>MNSPQSVSRVIQILEALCASAEPVSLAQLSRELEAPKSSLAALLRGLAEEGFVVSTESVYRLGPRAFGLGSALLEARRRFQSSDLVRDGMRRLAERSDETVLWAVRDEGAETLTYVEVIESRNAIRFTVPVGDRRPLYCTSGGRVLLAAAPEAEAKAYLKRLKPQSLTASTEIDKAKLTAEIEKAREQGISQTVDQAADGAAGTAAVIRDSTGAVIGALVVAAPSSRIQKKRAELARLVREEADAISASLGYRMAKRS</sequence>
<dbReference type="PROSITE" id="PS51077">
    <property type="entry name" value="HTH_ICLR"/>
    <property type="match status" value="1"/>
</dbReference>
<dbReference type="InterPro" id="IPR050707">
    <property type="entry name" value="HTH_MetabolicPath_Reg"/>
</dbReference>
<dbReference type="PANTHER" id="PTHR30136:SF24">
    <property type="entry name" value="HTH-TYPE TRANSCRIPTIONAL REPRESSOR ALLR"/>
    <property type="match status" value="1"/>
</dbReference>
<evidence type="ECO:0000259" key="7">
    <source>
        <dbReference type="PROSITE" id="PS51078"/>
    </source>
</evidence>
<keyword evidence="2" id="KW-0238">DNA-binding</keyword>
<feature type="domain" description="HTH iclR-type" evidence="6">
    <location>
        <begin position="4"/>
        <end position="64"/>
    </location>
</feature>
<dbReference type="Gene3D" id="3.30.450.40">
    <property type="match status" value="1"/>
</dbReference>
<evidence type="ECO:0000256" key="3">
    <source>
        <dbReference type="ARBA" id="ARBA00023163"/>
    </source>
</evidence>
<dbReference type="Pfam" id="PF01614">
    <property type="entry name" value="IclR_C"/>
    <property type="match status" value="1"/>
</dbReference>
<dbReference type="InterPro" id="IPR036390">
    <property type="entry name" value="WH_DNA-bd_sf"/>
</dbReference>
<dbReference type="SMART" id="SM00346">
    <property type="entry name" value="HTH_ICLR"/>
    <property type="match status" value="1"/>
</dbReference>
<dbReference type="PROSITE" id="PS51078">
    <property type="entry name" value="ICLR_ED"/>
    <property type="match status" value="1"/>
</dbReference>
<reference evidence="8 9" key="1">
    <citation type="submission" date="2018-04" db="EMBL/GenBank/DDBJ databases">
        <title>Novel species isolated from glacier.</title>
        <authorList>
            <person name="Liu Q."/>
            <person name="Xin Y.-H."/>
        </authorList>
    </citation>
    <scope>NUCLEOTIDE SEQUENCE [LARGE SCALE GENOMIC DNA]</scope>
    <source>
        <strain evidence="8 9">GT1R17</strain>
    </source>
</reference>
<evidence type="ECO:0000256" key="1">
    <source>
        <dbReference type="ARBA" id="ARBA00023015"/>
    </source>
</evidence>
<dbReference type="InterPro" id="IPR005471">
    <property type="entry name" value="Tscrpt_reg_IclR_N"/>
</dbReference>
<dbReference type="InterPro" id="IPR036388">
    <property type="entry name" value="WH-like_DNA-bd_sf"/>
</dbReference>
<dbReference type="AlphaFoldDB" id="A0A2T5MC82"/>
<dbReference type="Gene3D" id="1.10.10.10">
    <property type="entry name" value="Winged helix-like DNA-binding domain superfamily/Winged helix DNA-binding domain"/>
    <property type="match status" value="1"/>
</dbReference>
<name>A0A2T5MC82_9GAMM</name>
<keyword evidence="9" id="KW-1185">Reference proteome</keyword>
<comment type="caution">
    <text evidence="8">The sequence shown here is derived from an EMBL/GenBank/DDBJ whole genome shotgun (WGS) entry which is preliminary data.</text>
</comment>
<dbReference type="OrthoDB" id="9807558at2"/>
<dbReference type="Pfam" id="PF09339">
    <property type="entry name" value="HTH_IclR"/>
    <property type="match status" value="1"/>
</dbReference>
<proteinExistence type="predicted"/>
<dbReference type="GO" id="GO:0003700">
    <property type="term" value="F:DNA-binding transcription factor activity"/>
    <property type="evidence" value="ECO:0007669"/>
    <property type="project" value="TreeGrafter"/>
</dbReference>
<dbReference type="Proteomes" id="UP000244248">
    <property type="component" value="Unassembled WGS sequence"/>
</dbReference>
<evidence type="ECO:0000313" key="8">
    <source>
        <dbReference type="EMBL" id="PTU30171.1"/>
    </source>
</evidence>
<evidence type="ECO:0000313" key="9">
    <source>
        <dbReference type="Proteomes" id="UP000244248"/>
    </source>
</evidence>
<dbReference type="InterPro" id="IPR014757">
    <property type="entry name" value="Tscrpt_reg_IclR_C"/>
</dbReference>
<evidence type="ECO:0000256" key="2">
    <source>
        <dbReference type="ARBA" id="ARBA00023125"/>
    </source>
</evidence>
<evidence type="ECO:0000256" key="5">
    <source>
        <dbReference type="ARBA" id="ARBA00042627"/>
    </source>
</evidence>
<dbReference type="EMBL" id="QANS01000007">
    <property type="protein sequence ID" value="PTU30171.1"/>
    <property type="molecule type" value="Genomic_DNA"/>
</dbReference>
<dbReference type="InterPro" id="IPR029016">
    <property type="entry name" value="GAF-like_dom_sf"/>
</dbReference>
<dbReference type="PANTHER" id="PTHR30136">
    <property type="entry name" value="HELIX-TURN-HELIX TRANSCRIPTIONAL REGULATOR, ICLR FAMILY"/>
    <property type="match status" value="1"/>
</dbReference>
<keyword evidence="3" id="KW-0804">Transcription</keyword>
<evidence type="ECO:0000259" key="6">
    <source>
        <dbReference type="PROSITE" id="PS51077"/>
    </source>
</evidence>
<organism evidence="8 9">
    <name type="scientific">Stenotrophobium rhamnosiphilum</name>
    <dbReference type="NCBI Taxonomy" id="2029166"/>
    <lineage>
        <taxon>Bacteria</taxon>
        <taxon>Pseudomonadati</taxon>
        <taxon>Pseudomonadota</taxon>
        <taxon>Gammaproteobacteria</taxon>
        <taxon>Nevskiales</taxon>
        <taxon>Nevskiaceae</taxon>
        <taxon>Stenotrophobium</taxon>
    </lineage>
</organism>
<dbReference type="GO" id="GO:0003677">
    <property type="term" value="F:DNA binding"/>
    <property type="evidence" value="ECO:0007669"/>
    <property type="project" value="UniProtKB-KW"/>
</dbReference>
<dbReference type="SUPFAM" id="SSF55781">
    <property type="entry name" value="GAF domain-like"/>
    <property type="match status" value="1"/>
</dbReference>
<keyword evidence="1" id="KW-0805">Transcription regulation</keyword>
<accession>A0A2T5MC82</accession>
<dbReference type="SUPFAM" id="SSF46785">
    <property type="entry name" value="Winged helix' DNA-binding domain"/>
    <property type="match status" value="1"/>
</dbReference>
<evidence type="ECO:0000256" key="4">
    <source>
        <dbReference type="ARBA" id="ARBA00040379"/>
    </source>
</evidence>
<gene>
    <name evidence="8" type="ORF">CJD38_16655</name>
</gene>
<feature type="domain" description="IclR-ED" evidence="7">
    <location>
        <begin position="65"/>
        <end position="252"/>
    </location>
</feature>
<protein>
    <recommendedName>
        <fullName evidence="4">HTH-type transcriptional repressor AllR</fullName>
    </recommendedName>
    <alternativeName>
        <fullName evidence="5">Negative regulator of allantoin and glyoxylate utilization operons</fullName>
    </alternativeName>
</protein>
<dbReference type="RefSeq" id="WP_107941517.1">
    <property type="nucleotide sequence ID" value="NZ_QANS01000007.1"/>
</dbReference>